<evidence type="ECO:0000313" key="7">
    <source>
        <dbReference type="EMBL" id="EKC25605.1"/>
    </source>
</evidence>
<reference evidence="8" key="2">
    <citation type="submission" date="2022-08" db="UniProtKB">
        <authorList>
            <consortium name="EnsemblMetazoa"/>
        </authorList>
    </citation>
    <scope>IDENTIFICATION</scope>
    <source>
        <strain evidence="8">05x7-T-G4-1.051#20</strain>
    </source>
</reference>
<sequence>MNQNMCSYCLRRAFSTTANVYRRKTPIWPAKRSRRPFDERFPVSAKHVNEQKLGGSKELAEKVAIHHAQPTGFVHMKYKRFFRVKEMMPELVVPDLKDCKLKPYVPYNVSTIHQSEFTAQDLFNTCYAKDIDKKFNEGEYEVDDYEIVKKPSSS</sequence>
<evidence type="ECO:0000256" key="1">
    <source>
        <dbReference type="ARBA" id="ARBA00004173"/>
    </source>
</evidence>
<keyword evidence="5" id="KW-0496">Mitochondrion</keyword>
<proteinExistence type="inferred from homology"/>
<dbReference type="EMBL" id="JH818653">
    <property type="protein sequence ID" value="EKC25605.1"/>
    <property type="molecule type" value="Genomic_DNA"/>
</dbReference>
<reference evidence="7" key="1">
    <citation type="journal article" date="2012" name="Nature">
        <title>The oyster genome reveals stress adaptation and complexity of shell formation.</title>
        <authorList>
            <person name="Zhang G."/>
            <person name="Fang X."/>
            <person name="Guo X."/>
            <person name="Li L."/>
            <person name="Luo R."/>
            <person name="Xu F."/>
            <person name="Yang P."/>
            <person name="Zhang L."/>
            <person name="Wang X."/>
            <person name="Qi H."/>
            <person name="Xiong Z."/>
            <person name="Que H."/>
            <person name="Xie Y."/>
            <person name="Holland P.W."/>
            <person name="Paps J."/>
            <person name="Zhu Y."/>
            <person name="Wu F."/>
            <person name="Chen Y."/>
            <person name="Wang J."/>
            <person name="Peng C."/>
            <person name="Meng J."/>
            <person name="Yang L."/>
            <person name="Liu J."/>
            <person name="Wen B."/>
            <person name="Zhang N."/>
            <person name="Huang Z."/>
            <person name="Zhu Q."/>
            <person name="Feng Y."/>
            <person name="Mount A."/>
            <person name="Hedgecock D."/>
            <person name="Xu Z."/>
            <person name="Liu Y."/>
            <person name="Domazet-Loso T."/>
            <person name="Du Y."/>
            <person name="Sun X."/>
            <person name="Zhang S."/>
            <person name="Liu B."/>
            <person name="Cheng P."/>
            <person name="Jiang X."/>
            <person name="Li J."/>
            <person name="Fan D."/>
            <person name="Wang W."/>
            <person name="Fu W."/>
            <person name="Wang T."/>
            <person name="Wang B."/>
            <person name="Zhang J."/>
            <person name="Peng Z."/>
            <person name="Li Y."/>
            <person name="Li N."/>
            <person name="Wang J."/>
            <person name="Chen M."/>
            <person name="He Y."/>
            <person name="Tan F."/>
            <person name="Song X."/>
            <person name="Zheng Q."/>
            <person name="Huang R."/>
            <person name="Yang H."/>
            <person name="Du X."/>
            <person name="Chen L."/>
            <person name="Yang M."/>
            <person name="Gaffney P.M."/>
            <person name="Wang S."/>
            <person name="Luo L."/>
            <person name="She Z."/>
            <person name="Ming Y."/>
            <person name="Huang W."/>
            <person name="Zhang S."/>
            <person name="Huang B."/>
            <person name="Zhang Y."/>
            <person name="Qu T."/>
            <person name="Ni P."/>
            <person name="Miao G."/>
            <person name="Wang J."/>
            <person name="Wang Q."/>
            <person name="Steinberg C.E."/>
            <person name="Wang H."/>
            <person name="Li N."/>
            <person name="Qian L."/>
            <person name="Zhang G."/>
            <person name="Li Y."/>
            <person name="Yang H."/>
            <person name="Liu X."/>
            <person name="Wang J."/>
            <person name="Yin Y."/>
            <person name="Wang J."/>
        </authorList>
    </citation>
    <scope>NUCLEOTIDE SEQUENCE [LARGE SCALE GENOMIC DNA]</scope>
    <source>
        <strain evidence="7">05x7-T-G4-1.051#20</strain>
    </source>
</reference>
<comment type="similarity">
    <text evidence="2">Belongs to the mitochondrion-specific ribosomal protein mL41 family.</text>
</comment>
<dbReference type="GO" id="GO:0003735">
    <property type="term" value="F:structural constituent of ribosome"/>
    <property type="evidence" value="ECO:0007669"/>
    <property type="project" value="InterPro"/>
</dbReference>
<name>K1Q9V8_MAGGI</name>
<dbReference type="Pfam" id="PF09809">
    <property type="entry name" value="MRP-L27"/>
    <property type="match status" value="1"/>
</dbReference>
<organism evidence="7">
    <name type="scientific">Magallana gigas</name>
    <name type="common">Pacific oyster</name>
    <name type="synonym">Crassostrea gigas</name>
    <dbReference type="NCBI Taxonomy" id="29159"/>
    <lineage>
        <taxon>Eukaryota</taxon>
        <taxon>Metazoa</taxon>
        <taxon>Spiralia</taxon>
        <taxon>Lophotrochozoa</taxon>
        <taxon>Mollusca</taxon>
        <taxon>Bivalvia</taxon>
        <taxon>Autobranchia</taxon>
        <taxon>Pteriomorphia</taxon>
        <taxon>Ostreida</taxon>
        <taxon>Ostreoidea</taxon>
        <taxon>Ostreidae</taxon>
        <taxon>Magallana</taxon>
    </lineage>
</organism>
<evidence type="ECO:0000256" key="3">
    <source>
        <dbReference type="ARBA" id="ARBA00022946"/>
    </source>
</evidence>
<keyword evidence="4 7" id="KW-0689">Ribosomal protein</keyword>
<dbReference type="HOGENOM" id="CLU_1705952_0_0_1"/>
<dbReference type="GO" id="GO:0006412">
    <property type="term" value="P:translation"/>
    <property type="evidence" value="ECO:0007669"/>
    <property type="project" value="TreeGrafter"/>
</dbReference>
<dbReference type="OMA" id="RFFRVKE"/>
<keyword evidence="9" id="KW-1185">Reference proteome</keyword>
<keyword evidence="6" id="KW-0687">Ribonucleoprotein</keyword>
<evidence type="ECO:0000313" key="8">
    <source>
        <dbReference type="EnsemblMetazoa" id="G24482.1:cds"/>
    </source>
</evidence>
<gene>
    <name evidence="7" type="ORF">CGI_10010389</name>
</gene>
<dbReference type="OrthoDB" id="408933at2759"/>
<comment type="subcellular location">
    <subcellularLocation>
        <location evidence="1">Mitochondrion</location>
    </subcellularLocation>
</comment>
<evidence type="ECO:0000256" key="6">
    <source>
        <dbReference type="ARBA" id="ARBA00023274"/>
    </source>
</evidence>
<dbReference type="AlphaFoldDB" id="K1Q9V8"/>
<protein>
    <submittedName>
        <fullName evidence="7 8">39S ribosomal protein L41, mitochondrial</fullName>
    </submittedName>
</protein>
<dbReference type="KEGG" id="crg:105318006"/>
<accession>K1Q9V8</accession>
<dbReference type="EnsemblMetazoa" id="G24482.2">
    <property type="protein sequence ID" value="G24482.2:cds"/>
    <property type="gene ID" value="G24482"/>
</dbReference>
<dbReference type="InterPro" id="IPR019189">
    <property type="entry name" value="Ribosomal_mL41"/>
</dbReference>
<dbReference type="FunCoup" id="K1Q9V8">
    <property type="interactions" value="19"/>
</dbReference>
<evidence type="ECO:0000256" key="5">
    <source>
        <dbReference type="ARBA" id="ARBA00023128"/>
    </source>
</evidence>
<keyword evidence="3" id="KW-0809">Transit peptide</keyword>
<dbReference type="Proteomes" id="UP000005408">
    <property type="component" value="Unassembled WGS sequence"/>
</dbReference>
<dbReference type="PANTHER" id="PTHR21338:SF0">
    <property type="entry name" value="LARGE RIBOSOMAL SUBUNIT PROTEIN ML41"/>
    <property type="match status" value="1"/>
</dbReference>
<dbReference type="PANTHER" id="PTHR21338">
    <property type="entry name" value="MITOCHONDRIAL RIBOSOMAL PROTEIN L41"/>
    <property type="match status" value="1"/>
</dbReference>
<dbReference type="EnsemblMetazoa" id="G24482.1">
    <property type="protein sequence ID" value="G24482.1:cds"/>
    <property type="gene ID" value="G24482"/>
</dbReference>
<evidence type="ECO:0000256" key="2">
    <source>
        <dbReference type="ARBA" id="ARBA00010152"/>
    </source>
</evidence>
<evidence type="ECO:0000256" key="4">
    <source>
        <dbReference type="ARBA" id="ARBA00022980"/>
    </source>
</evidence>
<evidence type="ECO:0000313" key="9">
    <source>
        <dbReference type="Proteomes" id="UP000005408"/>
    </source>
</evidence>
<dbReference type="GO" id="GO:0005762">
    <property type="term" value="C:mitochondrial large ribosomal subunit"/>
    <property type="evidence" value="ECO:0007669"/>
    <property type="project" value="InterPro"/>
</dbReference>